<sequence>MSVDRGVLDWQARAITLWPGAKTSPRIRHPFHTISKNGNRSSQVDWSGTLAILDRELNALGATNVVLELAVRPSQIRQDGWVRGDASIQDPGVILSFDSDVGPMRYPVDRYTSWKGNVRALALALEALRKVNRYGVAGRAEQYHGWLAIPAQTGGGDPYQL</sequence>
<gene>
    <name evidence="1" type="ORF">LCGC14_2651780</name>
</gene>
<reference evidence="1" key="1">
    <citation type="journal article" date="2015" name="Nature">
        <title>Complex archaea that bridge the gap between prokaryotes and eukaryotes.</title>
        <authorList>
            <person name="Spang A."/>
            <person name="Saw J.H."/>
            <person name="Jorgensen S.L."/>
            <person name="Zaremba-Niedzwiedzka K."/>
            <person name="Martijn J."/>
            <person name="Lind A.E."/>
            <person name="van Eijk R."/>
            <person name="Schleper C."/>
            <person name="Guy L."/>
            <person name="Ettema T.J."/>
        </authorList>
    </citation>
    <scope>NUCLEOTIDE SEQUENCE</scope>
</reference>
<dbReference type="AlphaFoldDB" id="A0A0F9C4Y3"/>
<dbReference type="EMBL" id="LAZR01046007">
    <property type="protein sequence ID" value="KKK97534.1"/>
    <property type="molecule type" value="Genomic_DNA"/>
</dbReference>
<comment type="caution">
    <text evidence="1">The sequence shown here is derived from an EMBL/GenBank/DDBJ whole genome shotgun (WGS) entry which is preliminary data.</text>
</comment>
<accession>A0A0F9C4Y3</accession>
<protein>
    <submittedName>
        <fullName evidence="1">Uncharacterized protein</fullName>
    </submittedName>
</protein>
<proteinExistence type="predicted"/>
<evidence type="ECO:0000313" key="1">
    <source>
        <dbReference type="EMBL" id="KKK97534.1"/>
    </source>
</evidence>
<organism evidence="1">
    <name type="scientific">marine sediment metagenome</name>
    <dbReference type="NCBI Taxonomy" id="412755"/>
    <lineage>
        <taxon>unclassified sequences</taxon>
        <taxon>metagenomes</taxon>
        <taxon>ecological metagenomes</taxon>
    </lineage>
</organism>
<name>A0A0F9C4Y3_9ZZZZ</name>
<feature type="non-terminal residue" evidence="1">
    <location>
        <position position="161"/>
    </location>
</feature>